<organism evidence="2 3">
    <name type="scientific">Opisthorchis viverrini</name>
    <name type="common">Southeast Asian liver fluke</name>
    <dbReference type="NCBI Taxonomy" id="6198"/>
    <lineage>
        <taxon>Eukaryota</taxon>
        <taxon>Metazoa</taxon>
        <taxon>Spiralia</taxon>
        <taxon>Lophotrochozoa</taxon>
        <taxon>Platyhelminthes</taxon>
        <taxon>Trematoda</taxon>
        <taxon>Digenea</taxon>
        <taxon>Opisthorchiida</taxon>
        <taxon>Opisthorchiata</taxon>
        <taxon>Opisthorchiidae</taxon>
        <taxon>Opisthorchis</taxon>
    </lineage>
</organism>
<proteinExistence type="predicted"/>
<name>A0A1S8WMC1_OPIVI</name>
<feature type="compositionally biased region" description="Polar residues" evidence="1">
    <location>
        <begin position="88"/>
        <end position="105"/>
    </location>
</feature>
<gene>
    <name evidence="2" type="ORF">X801_08573</name>
</gene>
<feature type="region of interest" description="Disordered" evidence="1">
    <location>
        <begin position="1"/>
        <end position="23"/>
    </location>
</feature>
<evidence type="ECO:0000256" key="1">
    <source>
        <dbReference type="SAM" id="MobiDB-lite"/>
    </source>
</evidence>
<feature type="compositionally biased region" description="Polar residues" evidence="1">
    <location>
        <begin position="209"/>
        <end position="230"/>
    </location>
</feature>
<feature type="region of interest" description="Disordered" evidence="1">
    <location>
        <begin position="190"/>
        <end position="230"/>
    </location>
</feature>
<evidence type="ECO:0000313" key="3">
    <source>
        <dbReference type="Proteomes" id="UP000243686"/>
    </source>
</evidence>
<protein>
    <submittedName>
        <fullName evidence="2">Uncharacterized protein</fullName>
    </submittedName>
</protein>
<keyword evidence="3" id="KW-1185">Reference proteome</keyword>
<accession>A0A1S8WMC1</accession>
<feature type="region of interest" description="Disordered" evidence="1">
    <location>
        <begin position="88"/>
        <end position="107"/>
    </location>
</feature>
<feature type="compositionally biased region" description="Low complexity" evidence="1">
    <location>
        <begin position="190"/>
        <end position="201"/>
    </location>
</feature>
<dbReference type="EMBL" id="KV903215">
    <property type="protein sequence ID" value="OON15620.1"/>
    <property type="molecule type" value="Genomic_DNA"/>
</dbReference>
<dbReference type="AlphaFoldDB" id="A0A1S8WMC1"/>
<reference evidence="2 3" key="1">
    <citation type="submission" date="2015-03" db="EMBL/GenBank/DDBJ databases">
        <title>Draft genome of the nematode, Opisthorchis viverrini.</title>
        <authorList>
            <person name="Mitreva M."/>
        </authorList>
    </citation>
    <scope>NUCLEOTIDE SEQUENCE [LARGE SCALE GENOMIC DNA]</scope>
    <source>
        <strain evidence="2">Khon Kaen</strain>
    </source>
</reference>
<evidence type="ECO:0000313" key="2">
    <source>
        <dbReference type="EMBL" id="OON15620.1"/>
    </source>
</evidence>
<sequence>MSISLWYSTPKREQPEPKYSSEGATSIYPVAQPLVEVHCSSHRTVLTWDGLWTASTASSNPRDAGFLNSKTRVSNNLSKWTDSGYNSFGTPGQCQTKQRSNSSSGRPDFSIESLLADDCPVENERLYTKPLFQLQNIVGVQSPFTTQTQDIPIDLSMQTSGLWHRVKRSEDKCGIPNFSCRYCGKPYNSRSSNRSVNLSNSTAPREARTQLNTEWMSDDSGWSSLGDTGQ</sequence>
<dbReference type="Proteomes" id="UP000243686">
    <property type="component" value="Unassembled WGS sequence"/>
</dbReference>